<sequence>MAVIAAGERWRGDGSIRPALEGHLGAGAVLSELAGLGYRDAMSPEASAAADLMDTVKARLFQSLRDCVGARELEEMGSVPTSMWQLLWTSREWSRCSLTGSSERAGKPR</sequence>
<dbReference type="Proteomes" id="UP000217564">
    <property type="component" value="Unassembled WGS sequence"/>
</dbReference>
<dbReference type="Gene3D" id="3.90.1560.10">
    <property type="entry name" value="ComB-like"/>
    <property type="match status" value="1"/>
</dbReference>
<proteinExistence type="predicted"/>
<name>A0A2A3YYZ0_BREAU</name>
<dbReference type="Proteomes" id="UP000218620">
    <property type="component" value="Unassembled WGS sequence"/>
</dbReference>
<protein>
    <submittedName>
        <fullName evidence="1">Uncharacterized protein</fullName>
    </submittedName>
</protein>
<comment type="caution">
    <text evidence="1">The sequence shown here is derived from an EMBL/GenBank/DDBJ whole genome shotgun (WGS) entry which is preliminary data.</text>
</comment>
<evidence type="ECO:0000313" key="4">
    <source>
        <dbReference type="Proteomes" id="UP000218620"/>
    </source>
</evidence>
<accession>A0A2A3YYZ0</accession>
<dbReference type="SUPFAM" id="SSF142823">
    <property type="entry name" value="ComB-like"/>
    <property type="match status" value="1"/>
</dbReference>
<gene>
    <name evidence="2" type="ORF">CIK64_08065</name>
    <name evidence="1" type="ORF">CIK65_01770</name>
</gene>
<evidence type="ECO:0000313" key="2">
    <source>
        <dbReference type="EMBL" id="PCC46807.1"/>
    </source>
</evidence>
<dbReference type="GO" id="GO:0050532">
    <property type="term" value="F:2-phosphosulfolactate phosphatase activity"/>
    <property type="evidence" value="ECO:0007669"/>
    <property type="project" value="InterPro"/>
</dbReference>
<dbReference type="InterPro" id="IPR036702">
    <property type="entry name" value="ComB-like_sf"/>
</dbReference>
<evidence type="ECO:0000313" key="3">
    <source>
        <dbReference type="Proteomes" id="UP000217564"/>
    </source>
</evidence>
<organism evidence="1 4">
    <name type="scientific">Brevibacterium aurantiacum</name>
    <dbReference type="NCBI Taxonomy" id="273384"/>
    <lineage>
        <taxon>Bacteria</taxon>
        <taxon>Bacillati</taxon>
        <taxon>Actinomycetota</taxon>
        <taxon>Actinomycetes</taxon>
        <taxon>Micrococcales</taxon>
        <taxon>Brevibacteriaceae</taxon>
        <taxon>Brevibacterium</taxon>
    </lineage>
</organism>
<evidence type="ECO:0000313" key="1">
    <source>
        <dbReference type="EMBL" id="PCC44345.1"/>
    </source>
</evidence>
<reference evidence="3 4" key="1">
    <citation type="journal article" date="2017" name="Elife">
        <title>Extensive horizontal gene transfer in cheese-associated bacteria.</title>
        <authorList>
            <person name="Bonham K.S."/>
            <person name="Wolfe B.E."/>
            <person name="Dutton R.J."/>
        </authorList>
    </citation>
    <scope>NUCLEOTIDE SEQUENCE [LARGE SCALE GENOMIC DNA]</scope>
    <source>
        <strain evidence="2 3">947_7</strain>
        <strain evidence="1 4">962_8</strain>
    </source>
</reference>
<dbReference type="AlphaFoldDB" id="A0A2A3YYZ0"/>
<dbReference type="EMBL" id="NRGP01000012">
    <property type="protein sequence ID" value="PCC46807.1"/>
    <property type="molecule type" value="Genomic_DNA"/>
</dbReference>
<dbReference type="EMBL" id="NRGQ01000003">
    <property type="protein sequence ID" value="PCC44345.1"/>
    <property type="molecule type" value="Genomic_DNA"/>
</dbReference>
<dbReference type="GO" id="GO:0000287">
    <property type="term" value="F:magnesium ion binding"/>
    <property type="evidence" value="ECO:0007669"/>
    <property type="project" value="InterPro"/>
</dbReference>